<name>A0A1I2R9K9_9ACTN</name>
<organism evidence="2 3">
    <name type="scientific">Actinopolymorpha cephalotaxi</name>
    <dbReference type="NCBI Taxonomy" id="504797"/>
    <lineage>
        <taxon>Bacteria</taxon>
        <taxon>Bacillati</taxon>
        <taxon>Actinomycetota</taxon>
        <taxon>Actinomycetes</taxon>
        <taxon>Propionibacteriales</taxon>
        <taxon>Actinopolymorphaceae</taxon>
        <taxon>Actinopolymorpha</taxon>
    </lineage>
</organism>
<accession>A0A1I2R9K9</accession>
<dbReference type="Proteomes" id="UP000199052">
    <property type="component" value="Unassembled WGS sequence"/>
</dbReference>
<evidence type="ECO:0000313" key="3">
    <source>
        <dbReference type="Proteomes" id="UP000199052"/>
    </source>
</evidence>
<feature type="region of interest" description="Disordered" evidence="1">
    <location>
        <begin position="40"/>
        <end position="59"/>
    </location>
</feature>
<evidence type="ECO:0000313" key="2">
    <source>
        <dbReference type="EMBL" id="SFG37374.1"/>
    </source>
</evidence>
<feature type="region of interest" description="Disordered" evidence="1">
    <location>
        <begin position="137"/>
        <end position="269"/>
    </location>
</feature>
<feature type="compositionally biased region" description="Basic residues" evidence="1">
    <location>
        <begin position="50"/>
        <end position="59"/>
    </location>
</feature>
<evidence type="ECO:0000256" key="1">
    <source>
        <dbReference type="SAM" id="MobiDB-lite"/>
    </source>
</evidence>
<feature type="region of interest" description="Disordered" evidence="1">
    <location>
        <begin position="78"/>
        <end position="118"/>
    </location>
</feature>
<sequence>MSRSTHFLCLGGAPGRAGRRRCSVRCWPKRWHPPGRCRLDPAARHDAGAGRRRSVPAHARRARTLVGVRRVRGILSWDADAPHDPARGRRRPRPTAWRSRHVRGRPGAGQTLPYVADTPHTCAPRADVCLVPDLYDPPRESVPRPPDSAGAGSLHPDRRRVRFRPDRPDSPGQGGSDRSGAGRSDAGRPPAGAGRVPTGVPGGLSTAGRRPRLPRPGWTPRPSRRPRRRCPVRRPVPARPRRCRTGCRSASRSAWRRAGRSGPPGRWRG</sequence>
<feature type="compositionally biased region" description="Basic and acidic residues" evidence="1">
    <location>
        <begin position="40"/>
        <end position="49"/>
    </location>
</feature>
<dbReference type="EMBL" id="FOOI01000005">
    <property type="protein sequence ID" value="SFG37374.1"/>
    <property type="molecule type" value="Genomic_DNA"/>
</dbReference>
<feature type="compositionally biased region" description="Basic residues" evidence="1">
    <location>
        <begin position="88"/>
        <end position="104"/>
    </location>
</feature>
<reference evidence="2 3" key="1">
    <citation type="submission" date="2016-10" db="EMBL/GenBank/DDBJ databases">
        <authorList>
            <person name="de Groot N.N."/>
        </authorList>
    </citation>
    <scope>NUCLEOTIDE SEQUENCE [LARGE SCALE GENOMIC DNA]</scope>
    <source>
        <strain evidence="2 3">CPCC 202808</strain>
    </source>
</reference>
<feature type="compositionally biased region" description="Basic residues" evidence="1">
    <location>
        <begin position="222"/>
        <end position="232"/>
    </location>
</feature>
<protein>
    <submittedName>
        <fullName evidence="2">Uncharacterized protein</fullName>
    </submittedName>
</protein>
<gene>
    <name evidence="2" type="ORF">SAMN05421678_105293</name>
</gene>
<feature type="compositionally biased region" description="Low complexity" evidence="1">
    <location>
        <begin position="178"/>
        <end position="188"/>
    </location>
</feature>
<dbReference type="AlphaFoldDB" id="A0A1I2R9K9"/>
<proteinExistence type="predicted"/>